<dbReference type="Pfam" id="PF13863">
    <property type="entry name" value="DUF4200"/>
    <property type="match status" value="1"/>
</dbReference>
<reference evidence="5 6" key="1">
    <citation type="submission" date="2019-11" db="EMBL/GenBank/DDBJ databases">
        <title>Strigops habroptila (kakapo) genome, bStrHab1, primary haplotype, v2.</title>
        <authorList>
            <person name="Jarvis E.D."/>
            <person name="Howard J."/>
            <person name="Rhie A."/>
            <person name="Phillippy A."/>
            <person name="Korlach J."/>
            <person name="Digby A."/>
            <person name="Iorns D."/>
            <person name="Eason D."/>
            <person name="Robertson B."/>
            <person name="Raemaekers T."/>
            <person name="Howe K."/>
            <person name="Lewin H."/>
            <person name="Damas J."/>
            <person name="Hastie A."/>
            <person name="Tracey A."/>
            <person name="Chow W."/>
            <person name="Fedrigo O."/>
        </authorList>
    </citation>
    <scope>NUCLEOTIDE SEQUENCE [LARGE SCALE GENOMIC DNA]</scope>
</reference>
<evidence type="ECO:0000313" key="6">
    <source>
        <dbReference type="Proteomes" id="UP000472266"/>
    </source>
</evidence>
<reference evidence="5" key="2">
    <citation type="submission" date="2025-08" db="UniProtKB">
        <authorList>
            <consortium name="Ensembl"/>
        </authorList>
    </citation>
    <scope>IDENTIFICATION</scope>
</reference>
<dbReference type="GO" id="GO:0007286">
    <property type="term" value="P:spermatid development"/>
    <property type="evidence" value="ECO:0007669"/>
    <property type="project" value="TreeGrafter"/>
</dbReference>
<feature type="region of interest" description="Disordered" evidence="3">
    <location>
        <begin position="304"/>
        <end position="340"/>
    </location>
</feature>
<evidence type="ECO:0000256" key="2">
    <source>
        <dbReference type="SAM" id="Coils"/>
    </source>
</evidence>
<dbReference type="InterPro" id="IPR025252">
    <property type="entry name" value="DUF4200"/>
</dbReference>
<organism evidence="5 6">
    <name type="scientific">Strigops habroptila</name>
    <name type="common">Kakapo</name>
    <dbReference type="NCBI Taxonomy" id="2489341"/>
    <lineage>
        <taxon>Eukaryota</taxon>
        <taxon>Metazoa</taxon>
        <taxon>Chordata</taxon>
        <taxon>Craniata</taxon>
        <taxon>Vertebrata</taxon>
        <taxon>Euteleostomi</taxon>
        <taxon>Archelosauria</taxon>
        <taxon>Archosauria</taxon>
        <taxon>Dinosauria</taxon>
        <taxon>Saurischia</taxon>
        <taxon>Theropoda</taxon>
        <taxon>Coelurosauria</taxon>
        <taxon>Aves</taxon>
        <taxon>Neognathae</taxon>
        <taxon>Neoaves</taxon>
        <taxon>Telluraves</taxon>
        <taxon>Australaves</taxon>
        <taxon>Psittaciformes</taxon>
        <taxon>Psittacidae</taxon>
        <taxon>Strigops</taxon>
    </lineage>
</organism>
<dbReference type="Proteomes" id="UP000472266">
    <property type="component" value="Chromosome 17"/>
</dbReference>
<dbReference type="GO" id="GO:0005856">
    <property type="term" value="C:cytoskeleton"/>
    <property type="evidence" value="ECO:0007669"/>
    <property type="project" value="UniProtKB-ARBA"/>
</dbReference>
<evidence type="ECO:0000313" key="5">
    <source>
        <dbReference type="Ensembl" id="ENSSHBP00005021661.1"/>
    </source>
</evidence>
<accession>A0A672V5B4</accession>
<dbReference type="Ensembl" id="ENSSHBT00005025820.1">
    <property type="protein sequence ID" value="ENSSHBP00005021661.1"/>
    <property type="gene ID" value="ENSSHBG00005018349.1"/>
</dbReference>
<sequence>GAMATMYDEELLDYFRIEYGRNLLQLQRKLRQAEEDSLSPFIRLQEKKKEAKLMRKALEAKKEEFKERMKAVACRWQDLHTQEAELKTHMEKSLRIEDDRMRDQALKKRAEEREKTIQKEFELLRARRELEVLRNNHEKLYNKVQKYSIFKKYLEDVVKISQFEDIQEVISSYKTLLRVHKDLEQSQRRHKEMSQQARVFLDQYTEEKEAEILHYKNKLVELQQCFDQAKEDTQFWETCWADIQKTSTKTTLELGTIRMAILNLFQCANRQMKAKLNVPVDDSHGQLNMIQQLIQDLADISMEGKEDMQDRQRAATPTGHANVRGSARVGRGGQRAPERL</sequence>
<feature type="domain" description="DUF4200" evidence="4">
    <location>
        <begin position="44"/>
        <end position="159"/>
    </location>
</feature>
<dbReference type="InParanoid" id="A0A672V5B4"/>
<evidence type="ECO:0000256" key="1">
    <source>
        <dbReference type="ARBA" id="ARBA00023054"/>
    </source>
</evidence>
<feature type="coiled-coil region" evidence="2">
    <location>
        <begin position="107"/>
        <end position="143"/>
    </location>
</feature>
<name>A0A672V5B4_STRHB</name>
<gene>
    <name evidence="5" type="primary">CCDC42</name>
</gene>
<evidence type="ECO:0000259" key="4">
    <source>
        <dbReference type="Pfam" id="PF13863"/>
    </source>
</evidence>
<keyword evidence="1 2" id="KW-0175">Coiled coil</keyword>
<dbReference type="AlphaFoldDB" id="A0A672V5B4"/>
<dbReference type="PANTHER" id="PTHR21683:SF8">
    <property type="entry name" value="COILED-COIL DOMAIN-CONTAINING PROTEIN 42"/>
    <property type="match status" value="1"/>
</dbReference>
<protein>
    <submittedName>
        <fullName evidence="5">Coiled-coil domain containing 42</fullName>
    </submittedName>
</protein>
<dbReference type="PANTHER" id="PTHR21683">
    <property type="entry name" value="COILED-COIL DOMAIN-CONTAINING PROTEIN 42 LIKE-2-LIKE-RELATED"/>
    <property type="match status" value="1"/>
</dbReference>
<dbReference type="OMA" id="CADKKRV"/>
<keyword evidence="6" id="KW-1185">Reference proteome</keyword>
<feature type="compositionally biased region" description="Basic and acidic residues" evidence="3">
    <location>
        <begin position="304"/>
        <end position="313"/>
    </location>
</feature>
<dbReference type="GeneTree" id="ENSGT00940000153110"/>
<reference evidence="5" key="3">
    <citation type="submission" date="2025-09" db="UniProtKB">
        <authorList>
            <consortium name="Ensembl"/>
        </authorList>
    </citation>
    <scope>IDENTIFICATION</scope>
</reference>
<feature type="coiled-coil region" evidence="2">
    <location>
        <begin position="16"/>
        <end position="75"/>
    </location>
</feature>
<dbReference type="InterPro" id="IPR051147">
    <property type="entry name" value="CFAP_domain-containing"/>
</dbReference>
<proteinExistence type="predicted"/>
<evidence type="ECO:0000256" key="3">
    <source>
        <dbReference type="SAM" id="MobiDB-lite"/>
    </source>
</evidence>